<name>A0ABW6VJY0_MICFU</name>
<proteinExistence type="predicted"/>
<evidence type="ECO:0000313" key="2">
    <source>
        <dbReference type="EMBL" id="MFF4779671.1"/>
    </source>
</evidence>
<comment type="caution">
    <text evidence="2">The sequence shown here is derived from an EMBL/GenBank/DDBJ whole genome shotgun (WGS) entry which is preliminary data.</text>
</comment>
<protein>
    <submittedName>
        <fullName evidence="2">Uncharacterized protein</fullName>
    </submittedName>
</protein>
<organism evidence="2 3">
    <name type="scientific">Microtetraspora fusca</name>
    <dbReference type="NCBI Taxonomy" id="1997"/>
    <lineage>
        <taxon>Bacteria</taxon>
        <taxon>Bacillati</taxon>
        <taxon>Actinomycetota</taxon>
        <taxon>Actinomycetes</taxon>
        <taxon>Streptosporangiales</taxon>
        <taxon>Streptosporangiaceae</taxon>
        <taxon>Microtetraspora</taxon>
    </lineage>
</organism>
<evidence type="ECO:0000313" key="3">
    <source>
        <dbReference type="Proteomes" id="UP001602119"/>
    </source>
</evidence>
<dbReference type="EMBL" id="JBIAXI010000066">
    <property type="protein sequence ID" value="MFF4779671.1"/>
    <property type="molecule type" value="Genomic_DNA"/>
</dbReference>
<gene>
    <name evidence="2" type="ORF">ACFY05_43355</name>
</gene>
<accession>A0ABW6VJY0</accession>
<feature type="compositionally biased region" description="Polar residues" evidence="1">
    <location>
        <begin position="67"/>
        <end position="85"/>
    </location>
</feature>
<sequence length="85" mass="8129">MPVMALAGVEVVGVEVVGVEVVGADVMGVCGAEEPGAGVRSEDASAIDPSADGSGGTRGSSEIGRSGSATPASTTNPNAVTNRSI</sequence>
<dbReference type="RefSeq" id="WP_387348471.1">
    <property type="nucleotide sequence ID" value="NZ_JBIAXI010000066.1"/>
</dbReference>
<dbReference type="Proteomes" id="UP001602119">
    <property type="component" value="Unassembled WGS sequence"/>
</dbReference>
<reference evidence="2 3" key="1">
    <citation type="submission" date="2024-10" db="EMBL/GenBank/DDBJ databases">
        <title>The Natural Products Discovery Center: Release of the First 8490 Sequenced Strains for Exploring Actinobacteria Biosynthetic Diversity.</title>
        <authorList>
            <person name="Kalkreuter E."/>
            <person name="Kautsar S.A."/>
            <person name="Yang D."/>
            <person name="Bader C.D."/>
            <person name="Teijaro C.N."/>
            <person name="Fluegel L."/>
            <person name="Davis C.M."/>
            <person name="Simpson J.R."/>
            <person name="Lauterbach L."/>
            <person name="Steele A.D."/>
            <person name="Gui C."/>
            <person name="Meng S."/>
            <person name="Li G."/>
            <person name="Viehrig K."/>
            <person name="Ye F."/>
            <person name="Su P."/>
            <person name="Kiefer A.F."/>
            <person name="Nichols A."/>
            <person name="Cepeda A.J."/>
            <person name="Yan W."/>
            <person name="Fan B."/>
            <person name="Jiang Y."/>
            <person name="Adhikari A."/>
            <person name="Zheng C.-J."/>
            <person name="Schuster L."/>
            <person name="Cowan T.M."/>
            <person name="Smanski M.J."/>
            <person name="Chevrette M.G."/>
            <person name="De Carvalho L.P.S."/>
            <person name="Shen B."/>
        </authorList>
    </citation>
    <scope>NUCLEOTIDE SEQUENCE [LARGE SCALE GENOMIC DNA]</scope>
    <source>
        <strain evidence="2 3">NPDC001281</strain>
    </source>
</reference>
<feature type="non-terminal residue" evidence="2">
    <location>
        <position position="85"/>
    </location>
</feature>
<feature type="region of interest" description="Disordered" evidence="1">
    <location>
        <begin position="32"/>
        <end position="85"/>
    </location>
</feature>
<keyword evidence="3" id="KW-1185">Reference proteome</keyword>
<evidence type="ECO:0000256" key="1">
    <source>
        <dbReference type="SAM" id="MobiDB-lite"/>
    </source>
</evidence>